<dbReference type="AlphaFoldDB" id="A0A6G0T5G3"/>
<comment type="caution">
    <text evidence="3">The sequence shown here is derived from an EMBL/GenBank/DDBJ whole genome shotgun (WGS) entry which is preliminary data.</text>
</comment>
<evidence type="ECO:0000256" key="2">
    <source>
        <dbReference type="SAM" id="Phobius"/>
    </source>
</evidence>
<keyword evidence="2" id="KW-1133">Transmembrane helix</keyword>
<dbReference type="Proteomes" id="UP000475862">
    <property type="component" value="Unassembled WGS sequence"/>
</dbReference>
<evidence type="ECO:0000313" key="3">
    <source>
        <dbReference type="EMBL" id="KAE9526227.1"/>
    </source>
</evidence>
<gene>
    <name evidence="3" type="ORF">AGLY_013858</name>
</gene>
<keyword evidence="4" id="KW-1185">Reference proteome</keyword>
<evidence type="ECO:0000256" key="1">
    <source>
        <dbReference type="SAM" id="MobiDB-lite"/>
    </source>
</evidence>
<sequence>MRLGRGQAFVFQRKILVVYLYRRINITGCTNNKPVENTNTIQVKIIIKDKYLGFNNSSQSLIEYSHTNGTPPQKKLLMSFLFSSAVVTCRYYHLNFTDFQGVDFRIGFITCKFHLTYKKLKINGKATAYRVLLLQVVNLRVMTLLTNNYVMRNQKHNMLITVVLCCFGYTIVLYVPSNISVLHTLTSLLRRIIKFKKKRIDIILGRWYNGNESREVTTQSSLSIYHIVVSILCGRLAYSLSSSTSKTNERNSLFPGPYTPKDRGDNA</sequence>
<evidence type="ECO:0000313" key="4">
    <source>
        <dbReference type="Proteomes" id="UP000475862"/>
    </source>
</evidence>
<proteinExistence type="predicted"/>
<protein>
    <submittedName>
        <fullName evidence="3">Uncharacterized protein</fullName>
    </submittedName>
</protein>
<name>A0A6G0T5G3_APHGL</name>
<accession>A0A6G0T5G3</accession>
<keyword evidence="2" id="KW-0812">Transmembrane</keyword>
<feature type="region of interest" description="Disordered" evidence="1">
    <location>
        <begin position="245"/>
        <end position="267"/>
    </location>
</feature>
<reference evidence="3 4" key="1">
    <citation type="submission" date="2019-08" db="EMBL/GenBank/DDBJ databases">
        <title>The genome of the soybean aphid Biotype 1, its phylome, world population structure and adaptation to the North American continent.</title>
        <authorList>
            <person name="Giordano R."/>
            <person name="Donthu R.K."/>
            <person name="Hernandez A.G."/>
            <person name="Wright C.L."/>
            <person name="Zimin A.V."/>
        </authorList>
    </citation>
    <scope>NUCLEOTIDE SEQUENCE [LARGE SCALE GENOMIC DNA]</scope>
    <source>
        <tissue evidence="3">Whole aphids</tissue>
    </source>
</reference>
<organism evidence="3 4">
    <name type="scientific">Aphis glycines</name>
    <name type="common">Soybean aphid</name>
    <dbReference type="NCBI Taxonomy" id="307491"/>
    <lineage>
        <taxon>Eukaryota</taxon>
        <taxon>Metazoa</taxon>
        <taxon>Ecdysozoa</taxon>
        <taxon>Arthropoda</taxon>
        <taxon>Hexapoda</taxon>
        <taxon>Insecta</taxon>
        <taxon>Pterygota</taxon>
        <taxon>Neoptera</taxon>
        <taxon>Paraneoptera</taxon>
        <taxon>Hemiptera</taxon>
        <taxon>Sternorrhyncha</taxon>
        <taxon>Aphidomorpha</taxon>
        <taxon>Aphidoidea</taxon>
        <taxon>Aphididae</taxon>
        <taxon>Aphidini</taxon>
        <taxon>Aphis</taxon>
        <taxon>Aphis</taxon>
    </lineage>
</organism>
<keyword evidence="2" id="KW-0472">Membrane</keyword>
<dbReference type="EMBL" id="VYZN01000055">
    <property type="protein sequence ID" value="KAE9526227.1"/>
    <property type="molecule type" value="Genomic_DNA"/>
</dbReference>
<feature type="transmembrane region" description="Helical" evidence="2">
    <location>
        <begin position="158"/>
        <end position="189"/>
    </location>
</feature>